<keyword evidence="12 25" id="KW-0067">ATP-binding</keyword>
<keyword evidence="5" id="KW-1003">Cell membrane</keyword>
<evidence type="ECO:0000256" key="15">
    <source>
        <dbReference type="ARBA" id="ARBA00023136"/>
    </source>
</evidence>
<feature type="disulfide bond" evidence="26">
    <location>
        <begin position="101"/>
        <end position="111"/>
    </location>
</feature>
<evidence type="ECO:0000256" key="20">
    <source>
        <dbReference type="ARBA" id="ARBA00023273"/>
    </source>
</evidence>
<dbReference type="PROSITE" id="PS51550">
    <property type="entry name" value="EPH_LBD"/>
    <property type="match status" value="1"/>
</dbReference>
<dbReference type="InterPro" id="IPR000719">
    <property type="entry name" value="Prot_kinase_dom"/>
</dbReference>
<dbReference type="CDD" id="cd05065">
    <property type="entry name" value="PTKc_EphR_B"/>
    <property type="match status" value="1"/>
</dbReference>
<evidence type="ECO:0000259" key="29">
    <source>
        <dbReference type="PROSITE" id="PS50011"/>
    </source>
</evidence>
<proteinExistence type="predicted"/>
<dbReference type="GO" id="GO:0030425">
    <property type="term" value="C:dendrite"/>
    <property type="evidence" value="ECO:0007669"/>
    <property type="project" value="UniProtKB-SubCell"/>
</dbReference>
<dbReference type="OrthoDB" id="4062651at2759"/>
<evidence type="ECO:0000256" key="16">
    <source>
        <dbReference type="ARBA" id="ARBA00023137"/>
    </source>
</evidence>
<dbReference type="InterPro" id="IPR001245">
    <property type="entry name" value="Ser-Thr/Tyr_kinase_cat_dom"/>
</dbReference>
<keyword evidence="7" id="KW-0808">Transferase</keyword>
<dbReference type="PANTHER" id="PTHR46877:SF6">
    <property type="entry name" value="EPHRIN TYPE-B RECEPTOR 3"/>
    <property type="match status" value="1"/>
</dbReference>
<evidence type="ECO:0000256" key="28">
    <source>
        <dbReference type="SAM" id="Phobius"/>
    </source>
</evidence>
<feature type="binding site" evidence="25">
    <location>
        <begin position="591"/>
        <end position="599"/>
    </location>
    <ligand>
        <name>ATP</name>
        <dbReference type="ChEBI" id="CHEBI:30616"/>
    </ligand>
</feature>
<evidence type="ECO:0000256" key="2">
    <source>
        <dbReference type="ARBA" id="ARBA00004279"/>
    </source>
</evidence>
<dbReference type="Gene3D" id="1.10.150.50">
    <property type="entry name" value="Transcription Factor, Ets-1"/>
    <property type="match status" value="1"/>
</dbReference>
<dbReference type="InterPro" id="IPR017441">
    <property type="entry name" value="Protein_kinase_ATP_BS"/>
</dbReference>
<feature type="domain" description="Eph LBD" evidence="32">
    <location>
        <begin position="24"/>
        <end position="202"/>
    </location>
</feature>
<evidence type="ECO:0000256" key="14">
    <source>
        <dbReference type="ARBA" id="ARBA00022989"/>
    </source>
</evidence>
<sequence>IRKDFLLYLYYICTHLFFIKEIIIQTLMDTKWATTELAWTAHPETGWEEVSGYDDAMNPIRTYQVCNVRDLNQNNWLRSNFIPRQDVLRIYVEMKFTVRDCNSIPNIPGSCKETFNLFYFESDSDSASATSPSWMENPYVKVDTIAPDESFSMLESGRVNTKVRSFGPLSKAGFYLAFQDLGACMSLISVRVFYKKCSTTIANFAIFPETATGAEATSLVIAPGVCVSNAVEVSVPLKLYCNGDGEWMVPVGSCTCAAGFEPAMKDTQCQACSPGTFKSKQGEGLCSPCPPNSRTNSGASSLCSCRSGYYRADSDSPDSACTAVPSAPRNVISNVNETSLVLEWTEPRDLGGRDDLVYNVICKKCLPDRGACSRCDDNVDIIPRHLGLTQRRVAVRNLQAHTQYSFEIQAVNGVSSKSPYSPHFAAVNITTNQAAPSAVPTVHLMGATSSTMSLSWLPPEKPNGIILDYEIKYHEKDEGEAIAHTMTAQRSSARIEGLKPGTPYIVQVRARTVAGYGHYSNPTAFSTNHHRDPEKSLQEQLIMQWHPTLTHTLTPGMKVYIDPFTYEDPNEAVREFAKEIDISCVKIEEVIGAGEFGEVCRGRLKQTGRREIIVAIKTLKAGYTERQRRDFLSEASIMGQFDHPNIIRLEGVVTKSRPVMIVTEFMENGALDSFLRLNDGQFTVIQLVGMLRGIAAGMKYLSDMNYVHRDLAARNILVNSNLVCKVSDFGLSRFLEDDPTDPTYTSSLGGKIPIRWTAPEAIAYRKFTSASDVWSYGIVMWEVMSYGERPYWDMSNQDVINAVEQDYRLPPPMDCPTALHQLMLDCWVKERNLRPKFSQIVNTLDKLIRNAASLKVVTSTQAGDLLRIGVTLAGHQKKILGSIQDMRLQMNQTLPVQV</sequence>
<dbReference type="Pfam" id="PF14575">
    <property type="entry name" value="EphA2_TM"/>
    <property type="match status" value="1"/>
</dbReference>
<dbReference type="Gene3D" id="3.30.200.20">
    <property type="entry name" value="Phosphorylase Kinase, domain 1"/>
    <property type="match status" value="1"/>
</dbReference>
<keyword evidence="17 26" id="KW-1015">Disulfide bond</keyword>
<dbReference type="InterPro" id="IPR050449">
    <property type="entry name" value="Ephrin_rcpt_TKs"/>
</dbReference>
<dbReference type="SUPFAM" id="SSF49785">
    <property type="entry name" value="Galactose-binding domain-like"/>
    <property type="match status" value="1"/>
</dbReference>
<keyword evidence="20" id="KW-0966">Cell projection</keyword>
<evidence type="ECO:0000256" key="24">
    <source>
        <dbReference type="PIRSR" id="PIRSR000666-1"/>
    </source>
</evidence>
<dbReference type="PRINTS" id="PR00109">
    <property type="entry name" value="TYRKINASE"/>
</dbReference>
<dbReference type="SUPFAM" id="SSF56112">
    <property type="entry name" value="Protein kinase-like (PK-like)"/>
    <property type="match status" value="1"/>
</dbReference>
<reference evidence="33" key="2">
    <citation type="submission" date="2025-08" db="UniProtKB">
        <authorList>
            <consortium name="Ensembl"/>
        </authorList>
    </citation>
    <scope>IDENTIFICATION</scope>
</reference>
<keyword evidence="4" id="KW-0217">Developmental protein</keyword>
<dbReference type="FunFam" id="2.60.40.10:FF:000520">
    <property type="entry name" value="ephrin type-B receptor 3"/>
    <property type="match status" value="1"/>
</dbReference>
<dbReference type="FunFam" id="2.60.120.260:FF:000004">
    <property type="entry name" value="Ephrin type-B receptor 2"/>
    <property type="match status" value="1"/>
</dbReference>
<dbReference type="SMART" id="SM00615">
    <property type="entry name" value="EPH_lbd"/>
    <property type="match status" value="1"/>
</dbReference>
<dbReference type="SMART" id="SM00219">
    <property type="entry name" value="TyrKc"/>
    <property type="match status" value="1"/>
</dbReference>
<accession>A0A8C9TK60</accession>
<evidence type="ECO:0000256" key="25">
    <source>
        <dbReference type="PIRSR" id="PIRSR000666-2"/>
    </source>
</evidence>
<keyword evidence="18" id="KW-0675">Receptor</keyword>
<evidence type="ECO:0000256" key="13">
    <source>
        <dbReference type="ARBA" id="ARBA00022902"/>
    </source>
</evidence>
<dbReference type="GO" id="GO:0005886">
    <property type="term" value="C:plasma membrane"/>
    <property type="evidence" value="ECO:0007669"/>
    <property type="project" value="UniProtKB-SubCell"/>
</dbReference>
<keyword evidence="16" id="KW-0829">Tyrosine-protein kinase</keyword>
<feature type="transmembrane region" description="Helical" evidence="28">
    <location>
        <begin position="6"/>
        <end position="23"/>
    </location>
</feature>
<evidence type="ECO:0000256" key="8">
    <source>
        <dbReference type="ARBA" id="ARBA00022692"/>
    </source>
</evidence>
<dbReference type="PROSITE" id="PS00790">
    <property type="entry name" value="RECEPTOR_TYR_KIN_V_1"/>
    <property type="match status" value="1"/>
</dbReference>
<dbReference type="PROSITE" id="PS50853">
    <property type="entry name" value="FN3"/>
    <property type="match status" value="2"/>
</dbReference>
<dbReference type="InterPro" id="IPR008266">
    <property type="entry name" value="Tyr_kinase_AS"/>
</dbReference>
<comment type="subunit">
    <text evidence="21">Heterotetramer upon binding of the ligand. The heterotetramer is composed of an ephrin dimer and a receptor dimer. Oligomerization is probably required to induce biological responses.</text>
</comment>
<evidence type="ECO:0000256" key="5">
    <source>
        <dbReference type="ARBA" id="ARBA00022475"/>
    </source>
</evidence>
<evidence type="ECO:0000256" key="3">
    <source>
        <dbReference type="ARBA" id="ARBA00011902"/>
    </source>
</evidence>
<dbReference type="InterPro" id="IPR013761">
    <property type="entry name" value="SAM/pointed_sf"/>
</dbReference>
<reference evidence="33 34" key="1">
    <citation type="submission" date="2019-04" db="EMBL/GenBank/DDBJ databases">
        <authorList>
            <consortium name="Wellcome Sanger Institute Data Sharing"/>
        </authorList>
    </citation>
    <scope>NUCLEOTIDE SEQUENCE [LARGE SCALE GENOMIC DNA]</scope>
</reference>
<evidence type="ECO:0000259" key="32">
    <source>
        <dbReference type="PROSITE" id="PS51550"/>
    </source>
</evidence>
<evidence type="ECO:0000256" key="18">
    <source>
        <dbReference type="ARBA" id="ARBA00023170"/>
    </source>
</evidence>
<evidence type="ECO:0000256" key="11">
    <source>
        <dbReference type="ARBA" id="ARBA00022777"/>
    </source>
</evidence>
<dbReference type="PROSITE" id="PS00109">
    <property type="entry name" value="PROTEIN_KINASE_TYR"/>
    <property type="match status" value="1"/>
</dbReference>
<dbReference type="Gene3D" id="2.10.50.10">
    <property type="entry name" value="Tumor Necrosis Factor Receptor, subunit A, domain 2"/>
    <property type="match status" value="1"/>
</dbReference>
<feature type="active site" description="Proton acceptor" evidence="24">
    <location>
        <position position="710"/>
    </location>
</feature>
<dbReference type="PROSITE" id="PS50011">
    <property type="entry name" value="PROTEIN_KINASE_DOM"/>
    <property type="match status" value="1"/>
</dbReference>
<keyword evidence="10 25" id="KW-0547">Nucleotide-binding</keyword>
<feature type="domain" description="Fibronectin type-III" evidence="31">
    <location>
        <begin position="324"/>
        <end position="434"/>
    </location>
</feature>
<feature type="disulfide bond" evidence="26">
    <location>
        <begin position="66"/>
        <end position="184"/>
    </location>
</feature>
<dbReference type="Pfam" id="PF01404">
    <property type="entry name" value="Ephrin_lbd"/>
    <property type="match status" value="1"/>
</dbReference>
<evidence type="ECO:0000256" key="17">
    <source>
        <dbReference type="ARBA" id="ARBA00023157"/>
    </source>
</evidence>
<dbReference type="Pfam" id="PF07714">
    <property type="entry name" value="PK_Tyr_Ser-Thr"/>
    <property type="match status" value="1"/>
</dbReference>
<dbReference type="Pfam" id="PF00536">
    <property type="entry name" value="SAM_1"/>
    <property type="match status" value="1"/>
</dbReference>
<dbReference type="InterPro" id="IPR001426">
    <property type="entry name" value="Tyr_kinase_rcpt_V_CS"/>
</dbReference>
<dbReference type="PANTHER" id="PTHR46877">
    <property type="entry name" value="EPH RECEPTOR A5"/>
    <property type="match status" value="1"/>
</dbReference>
<evidence type="ECO:0000256" key="7">
    <source>
        <dbReference type="ARBA" id="ARBA00022679"/>
    </source>
</evidence>
<evidence type="ECO:0000256" key="6">
    <source>
        <dbReference type="ARBA" id="ARBA00022553"/>
    </source>
</evidence>
<evidence type="ECO:0000256" key="21">
    <source>
        <dbReference type="ARBA" id="ARBA00038546"/>
    </source>
</evidence>
<keyword evidence="13" id="KW-0524">Neurogenesis</keyword>
<keyword evidence="19" id="KW-0325">Glycoprotein</keyword>
<comment type="catalytic activity">
    <reaction evidence="23">
        <text>L-tyrosyl-[protein] + ATP = O-phospho-L-tyrosyl-[protein] + ADP + H(+)</text>
        <dbReference type="Rhea" id="RHEA:10596"/>
        <dbReference type="Rhea" id="RHEA-COMP:10136"/>
        <dbReference type="Rhea" id="RHEA-COMP:20101"/>
        <dbReference type="ChEBI" id="CHEBI:15378"/>
        <dbReference type="ChEBI" id="CHEBI:30616"/>
        <dbReference type="ChEBI" id="CHEBI:46858"/>
        <dbReference type="ChEBI" id="CHEBI:61978"/>
        <dbReference type="ChEBI" id="CHEBI:456216"/>
        <dbReference type="EC" id="2.7.10.1"/>
    </reaction>
</comment>
<evidence type="ECO:0000256" key="12">
    <source>
        <dbReference type="ARBA" id="ARBA00022840"/>
    </source>
</evidence>
<dbReference type="Gene3D" id="1.10.510.10">
    <property type="entry name" value="Transferase(Phosphotransferase) domain 1"/>
    <property type="match status" value="1"/>
</dbReference>
<organism evidence="33 34">
    <name type="scientific">Scleropages formosus</name>
    <name type="common">Asian bonytongue</name>
    <name type="synonym">Osteoglossum formosum</name>
    <dbReference type="NCBI Taxonomy" id="113540"/>
    <lineage>
        <taxon>Eukaryota</taxon>
        <taxon>Metazoa</taxon>
        <taxon>Chordata</taxon>
        <taxon>Craniata</taxon>
        <taxon>Vertebrata</taxon>
        <taxon>Euteleostomi</taxon>
        <taxon>Actinopterygii</taxon>
        <taxon>Neopterygii</taxon>
        <taxon>Teleostei</taxon>
        <taxon>Osteoglossocephala</taxon>
        <taxon>Osteoglossomorpha</taxon>
        <taxon>Osteoglossiformes</taxon>
        <taxon>Osteoglossidae</taxon>
        <taxon>Scleropages</taxon>
    </lineage>
</organism>
<dbReference type="InterPro" id="IPR020635">
    <property type="entry name" value="Tyr_kinase_cat_dom"/>
</dbReference>
<dbReference type="PROSITE" id="PS00107">
    <property type="entry name" value="PROTEIN_KINASE_ATP"/>
    <property type="match status" value="1"/>
</dbReference>
<dbReference type="SUPFAM" id="SSF49265">
    <property type="entry name" value="Fibronectin type III"/>
    <property type="match status" value="1"/>
</dbReference>
<feature type="domain" description="Fibronectin type-III" evidence="31">
    <location>
        <begin position="435"/>
        <end position="530"/>
    </location>
</feature>
<dbReference type="GO" id="GO:0007411">
    <property type="term" value="P:axon guidance"/>
    <property type="evidence" value="ECO:0007669"/>
    <property type="project" value="TreeGrafter"/>
</dbReference>
<comment type="subcellular location">
    <subcellularLocation>
        <location evidence="1">Cell membrane</location>
        <topology evidence="1">Single-pass type I membrane protein</topology>
    </subcellularLocation>
    <subcellularLocation>
        <location evidence="2">Cell projection</location>
        <location evidence="2">Dendrite</location>
    </subcellularLocation>
</comment>
<feature type="binding site" evidence="25 27">
    <location>
        <position position="617"/>
    </location>
    <ligand>
        <name>ATP</name>
        <dbReference type="ChEBI" id="CHEBI:30616"/>
    </ligand>
</feature>
<dbReference type="InterPro" id="IPR008979">
    <property type="entry name" value="Galactose-bd-like_sf"/>
</dbReference>
<dbReference type="PROSITE" id="PS00791">
    <property type="entry name" value="RECEPTOR_TYR_KIN_V_2"/>
    <property type="match status" value="1"/>
</dbReference>
<dbReference type="CDD" id="cd00063">
    <property type="entry name" value="FN3"/>
    <property type="match status" value="2"/>
</dbReference>
<dbReference type="PRINTS" id="PR00014">
    <property type="entry name" value="FNTYPEIII"/>
</dbReference>
<evidence type="ECO:0000259" key="31">
    <source>
        <dbReference type="PROSITE" id="PS50853"/>
    </source>
</evidence>
<evidence type="ECO:0000256" key="19">
    <source>
        <dbReference type="ARBA" id="ARBA00023180"/>
    </source>
</evidence>
<dbReference type="PROSITE" id="PS50105">
    <property type="entry name" value="SAM_DOMAIN"/>
    <property type="match status" value="1"/>
</dbReference>
<dbReference type="Pfam" id="PF00041">
    <property type="entry name" value="fn3"/>
    <property type="match status" value="2"/>
</dbReference>
<dbReference type="InterPro" id="IPR036116">
    <property type="entry name" value="FN3_sf"/>
</dbReference>
<dbReference type="InterPro" id="IPR003961">
    <property type="entry name" value="FN3_dom"/>
</dbReference>
<gene>
    <name evidence="33" type="primary">EPHB3</name>
</gene>
<evidence type="ECO:0000256" key="10">
    <source>
        <dbReference type="ARBA" id="ARBA00022741"/>
    </source>
</evidence>
<dbReference type="SMART" id="SM00060">
    <property type="entry name" value="FN3"/>
    <property type="match status" value="2"/>
</dbReference>
<dbReference type="AlphaFoldDB" id="A0A8C9TK60"/>
<dbReference type="SUPFAM" id="SSF57184">
    <property type="entry name" value="Growth factor receptor domain"/>
    <property type="match status" value="1"/>
</dbReference>
<dbReference type="Gene3D" id="2.60.40.10">
    <property type="entry name" value="Immunoglobulins"/>
    <property type="match status" value="2"/>
</dbReference>
<feature type="domain" description="Protein kinase" evidence="29">
    <location>
        <begin position="585"/>
        <end position="848"/>
    </location>
</feature>
<dbReference type="EC" id="2.7.10.1" evidence="3"/>
<dbReference type="FunFam" id="1.10.510.10:FF:000015">
    <property type="entry name" value="Ephrin type-B receptor 2"/>
    <property type="match status" value="1"/>
</dbReference>
<dbReference type="InterPro" id="IPR011009">
    <property type="entry name" value="Kinase-like_dom_sf"/>
</dbReference>
<keyword evidence="15 28" id="KW-0472">Membrane</keyword>
<dbReference type="Proteomes" id="UP000694397">
    <property type="component" value="Chromosome 8"/>
</dbReference>
<evidence type="ECO:0000259" key="30">
    <source>
        <dbReference type="PROSITE" id="PS50105"/>
    </source>
</evidence>
<dbReference type="Pfam" id="PF25599">
    <property type="entry name" value="Ephrin_CRD"/>
    <property type="match status" value="1"/>
</dbReference>
<reference evidence="33" key="3">
    <citation type="submission" date="2025-09" db="UniProtKB">
        <authorList>
            <consortium name="Ensembl"/>
        </authorList>
    </citation>
    <scope>IDENTIFICATION</scope>
</reference>
<evidence type="ECO:0000256" key="9">
    <source>
        <dbReference type="ARBA" id="ARBA00022737"/>
    </source>
</evidence>
<evidence type="ECO:0000256" key="26">
    <source>
        <dbReference type="PIRSR" id="PIRSR000666-3"/>
    </source>
</evidence>
<keyword evidence="11" id="KW-0418">Kinase</keyword>
<dbReference type="InterPro" id="IPR009030">
    <property type="entry name" value="Growth_fac_rcpt_cys_sf"/>
</dbReference>
<keyword evidence="8 28" id="KW-0812">Transmembrane</keyword>
<keyword evidence="9" id="KW-0677">Repeat</keyword>
<evidence type="ECO:0000256" key="22">
    <source>
        <dbReference type="ARBA" id="ARBA00040789"/>
    </source>
</evidence>
<dbReference type="SUPFAM" id="SSF47769">
    <property type="entry name" value="SAM/Pointed domain"/>
    <property type="match status" value="1"/>
</dbReference>
<dbReference type="InterPro" id="IPR001090">
    <property type="entry name" value="Ephrin_rcpt_lig-bd_dom"/>
</dbReference>
<feature type="domain" description="SAM" evidence="30">
    <location>
        <begin position="827"/>
        <end position="889"/>
    </location>
</feature>
<evidence type="ECO:0000313" key="34">
    <source>
        <dbReference type="Proteomes" id="UP000694397"/>
    </source>
</evidence>
<evidence type="ECO:0000256" key="1">
    <source>
        <dbReference type="ARBA" id="ARBA00004251"/>
    </source>
</evidence>
<dbReference type="GO" id="GO:0005524">
    <property type="term" value="F:ATP binding"/>
    <property type="evidence" value="ECO:0007669"/>
    <property type="project" value="UniProtKB-UniRule"/>
</dbReference>
<name>A0A8C9TK60_SCLFO</name>
<dbReference type="InterPro" id="IPR001660">
    <property type="entry name" value="SAM"/>
</dbReference>
<dbReference type="GeneTree" id="ENSGT00940000158024"/>
<dbReference type="SMART" id="SM01411">
    <property type="entry name" value="Ephrin_rec_like"/>
    <property type="match status" value="1"/>
</dbReference>
<keyword evidence="6" id="KW-0597">Phosphoprotein</keyword>
<evidence type="ECO:0000256" key="27">
    <source>
        <dbReference type="PROSITE-ProRule" id="PRU10141"/>
    </source>
</evidence>
<dbReference type="GO" id="GO:0005005">
    <property type="term" value="F:transmembrane-ephrin receptor activity"/>
    <property type="evidence" value="ECO:0007669"/>
    <property type="project" value="TreeGrafter"/>
</dbReference>
<dbReference type="InterPro" id="IPR013783">
    <property type="entry name" value="Ig-like_fold"/>
</dbReference>
<dbReference type="FunFam" id="2.60.40.10:FF:000041">
    <property type="entry name" value="ephrin type-A receptor 3"/>
    <property type="match status" value="1"/>
</dbReference>
<evidence type="ECO:0000256" key="4">
    <source>
        <dbReference type="ARBA" id="ARBA00022473"/>
    </source>
</evidence>
<dbReference type="InterPro" id="IPR016257">
    <property type="entry name" value="Tyr_kinase_ephrin_rcpt"/>
</dbReference>
<evidence type="ECO:0000256" key="23">
    <source>
        <dbReference type="ARBA" id="ARBA00051243"/>
    </source>
</evidence>
<dbReference type="FunFam" id="3.30.200.20:FF:000001">
    <property type="entry name" value="Ephrin type-A receptor 5"/>
    <property type="match status" value="1"/>
</dbReference>
<dbReference type="Ensembl" id="ENSSFOT00015079344.1">
    <property type="protein sequence ID" value="ENSSFOP00015054859.1"/>
    <property type="gene ID" value="ENSSFOG00015006847.2"/>
</dbReference>
<dbReference type="FunFam" id="2.60.40.1770:FF:000001">
    <property type="entry name" value="Ephrin type-A receptor 5"/>
    <property type="match status" value="1"/>
</dbReference>
<keyword evidence="14 28" id="KW-1133">Transmembrane helix</keyword>
<keyword evidence="34" id="KW-1185">Reference proteome</keyword>
<dbReference type="Gene3D" id="2.60.40.1770">
    <property type="entry name" value="ephrin a2 ectodomain"/>
    <property type="match status" value="1"/>
</dbReference>
<protein>
    <recommendedName>
        <fullName evidence="22">Ephrin type-B receptor 3</fullName>
        <ecNumber evidence="3">2.7.10.1</ecNumber>
    </recommendedName>
</protein>
<evidence type="ECO:0000313" key="33">
    <source>
        <dbReference type="Ensembl" id="ENSSFOP00015054859.1"/>
    </source>
</evidence>
<dbReference type="PIRSF" id="PIRSF000666">
    <property type="entry name" value="TyrPK_ephrin_receptor"/>
    <property type="match status" value="1"/>
</dbReference>
<dbReference type="Gene3D" id="2.60.120.260">
    <property type="entry name" value="Galactose-binding domain-like"/>
    <property type="match status" value="1"/>
</dbReference>
<dbReference type="InterPro" id="IPR027936">
    <property type="entry name" value="Eph_TM"/>
</dbReference>
<dbReference type="FunFam" id="2.10.50.10:FF:000001">
    <property type="entry name" value="Ephrin type-A receptor 5"/>
    <property type="match status" value="1"/>
</dbReference>